<evidence type="ECO:0000313" key="3">
    <source>
        <dbReference type="Proteomes" id="UP000663870"/>
    </source>
</evidence>
<gene>
    <name evidence="2" type="ORF">JXQ802_LOCUS31252</name>
</gene>
<dbReference type="AlphaFoldDB" id="A0A815G6Z2"/>
<sequence>MGNDTRFIEAEDLPFRLIDIPVGSAPPPPSPPAIRKSHIINKRHAPPIPSSRVNGYDAPPSLLPPPVVPKRFDQPVIRIPPRSDLVQSHSNNIITQYPSNKISYYRKKIHKPKLACCVIS</sequence>
<evidence type="ECO:0000256" key="1">
    <source>
        <dbReference type="SAM" id="MobiDB-lite"/>
    </source>
</evidence>
<proteinExistence type="predicted"/>
<organism evidence="2 3">
    <name type="scientific">Rotaria sordida</name>
    <dbReference type="NCBI Taxonomy" id="392033"/>
    <lineage>
        <taxon>Eukaryota</taxon>
        <taxon>Metazoa</taxon>
        <taxon>Spiralia</taxon>
        <taxon>Gnathifera</taxon>
        <taxon>Rotifera</taxon>
        <taxon>Eurotatoria</taxon>
        <taxon>Bdelloidea</taxon>
        <taxon>Philodinida</taxon>
        <taxon>Philodinidae</taxon>
        <taxon>Rotaria</taxon>
    </lineage>
</organism>
<comment type="caution">
    <text evidence="2">The sequence shown here is derived from an EMBL/GenBank/DDBJ whole genome shotgun (WGS) entry which is preliminary data.</text>
</comment>
<name>A0A815G6Z2_9BILA</name>
<accession>A0A815G6Z2</accession>
<dbReference type="EMBL" id="CAJNOL010001311">
    <property type="protein sequence ID" value="CAF1334726.1"/>
    <property type="molecule type" value="Genomic_DNA"/>
</dbReference>
<keyword evidence="3" id="KW-1185">Reference proteome</keyword>
<feature type="region of interest" description="Disordered" evidence="1">
    <location>
        <begin position="42"/>
        <end position="64"/>
    </location>
</feature>
<evidence type="ECO:0000313" key="2">
    <source>
        <dbReference type="EMBL" id="CAF1334726.1"/>
    </source>
</evidence>
<reference evidence="2" key="1">
    <citation type="submission" date="2021-02" db="EMBL/GenBank/DDBJ databases">
        <authorList>
            <person name="Nowell W R."/>
        </authorList>
    </citation>
    <scope>NUCLEOTIDE SEQUENCE</scope>
</reference>
<protein>
    <submittedName>
        <fullName evidence="2">Uncharacterized protein</fullName>
    </submittedName>
</protein>
<dbReference type="Proteomes" id="UP000663870">
    <property type="component" value="Unassembled WGS sequence"/>
</dbReference>